<sequence length="617" mass="68004">MPPTLDLSGATHSKMIMAPPRINLRRAASYQGDRGPLSSTSSRFSFNHLVFASPPPSPRLPTLVPPPRRSSGAPRPSRVLKAVFWVMVASLMLYSALARVKDSAVLSWLDMVGPQGAERYEMVPWDSLPDFANPIVLDDRKRGASWTVSIPPGHRFPLSVKEYAEMPAQCREVSRRVNELRQQSKHSIHNPFSRTDASSYFIDIREAERVGILPGLLGRAKKAPAPGQHGAEEDRGMVGEPKGHLVNGEVCATSLIFVLESADAGLGKTLMAMWTAYGLAQQQGRAFFIDDSRWAYGDYTAIFQPPPRPNCRSPPRHQILPCPYHARHLVVTPATAEDFFTTALAAELPSREGGRDDPASERRLQKDQYQLTRQGHDALFRLNDQDEAYVSRRVKDLAGKAHSGGVAVGVHVRRGDRRPLEYQYRESYIPLEAYTERIGKILDGARDSTGAQKTQAQDPTRSVLLLASDDPVVYESEGFAAAFRAQEQIKLASKTAIQKVNPDRTVMHKFVDEAWGWEGGFFSAVFWNLGRSSVGKGSGSSGAPPSADTLRLRSLIGRAYMMDLAVLSRASDFVVCTVSAMGCRLVAVMMPGGWDEALEGGRWVNIDGDYGWDGSLW</sequence>
<accession>J3P9X1</accession>
<feature type="compositionally biased region" description="Basic and acidic residues" evidence="1">
    <location>
        <begin position="230"/>
        <end position="240"/>
    </location>
</feature>
<dbReference type="HOGENOM" id="CLU_035511_0_0_1"/>
<reference evidence="2" key="3">
    <citation type="submission" date="2010-09" db="EMBL/GenBank/DDBJ databases">
        <title>Annotation of Gaeumannomyces graminis var. tritici R3-111a-1.</title>
        <authorList>
            <consortium name="The Broad Institute Genome Sequencing Platform"/>
            <person name="Ma L.-J."/>
            <person name="Dead R."/>
            <person name="Young S.K."/>
            <person name="Zeng Q."/>
            <person name="Gargeya S."/>
            <person name="Fitzgerald M."/>
            <person name="Haas B."/>
            <person name="Abouelleil A."/>
            <person name="Alvarado L."/>
            <person name="Arachchi H.M."/>
            <person name="Berlin A."/>
            <person name="Brown A."/>
            <person name="Chapman S.B."/>
            <person name="Chen Z."/>
            <person name="Dunbar C."/>
            <person name="Freedman E."/>
            <person name="Gearin G."/>
            <person name="Gellesch M."/>
            <person name="Goldberg J."/>
            <person name="Griggs A."/>
            <person name="Gujja S."/>
            <person name="Heiman D."/>
            <person name="Howarth C."/>
            <person name="Larson L."/>
            <person name="Lui A."/>
            <person name="MacDonald P.J.P."/>
            <person name="Mehta T."/>
            <person name="Montmayeur A."/>
            <person name="Murphy C."/>
            <person name="Neiman D."/>
            <person name="Pearson M."/>
            <person name="Priest M."/>
            <person name="Roberts A."/>
            <person name="Saif S."/>
            <person name="Shea T."/>
            <person name="Shenoy N."/>
            <person name="Sisk P."/>
            <person name="Stolte C."/>
            <person name="Sykes S."/>
            <person name="Yandava C."/>
            <person name="Wortman J."/>
            <person name="Nusbaum C."/>
            <person name="Birren B."/>
        </authorList>
    </citation>
    <scope>NUCLEOTIDE SEQUENCE</scope>
    <source>
        <strain evidence="2">R3-111a-1</strain>
    </source>
</reference>
<dbReference type="GeneID" id="20350753"/>
<organism evidence="2">
    <name type="scientific">Gaeumannomyces tritici (strain R3-111a-1)</name>
    <name type="common">Wheat and barley take-all root rot fungus</name>
    <name type="synonym">Gaeumannomyces graminis var. tritici</name>
    <dbReference type="NCBI Taxonomy" id="644352"/>
    <lineage>
        <taxon>Eukaryota</taxon>
        <taxon>Fungi</taxon>
        <taxon>Dikarya</taxon>
        <taxon>Ascomycota</taxon>
        <taxon>Pezizomycotina</taxon>
        <taxon>Sordariomycetes</taxon>
        <taxon>Sordariomycetidae</taxon>
        <taxon>Magnaporthales</taxon>
        <taxon>Magnaporthaceae</taxon>
        <taxon>Gaeumannomyces</taxon>
    </lineage>
</organism>
<reference evidence="4" key="1">
    <citation type="submission" date="2010-07" db="EMBL/GenBank/DDBJ databases">
        <title>The genome sequence of Gaeumannomyces graminis var. tritici strain R3-111a-1.</title>
        <authorList>
            <consortium name="The Broad Institute Genome Sequencing Platform"/>
            <person name="Ma L.-J."/>
            <person name="Dead R."/>
            <person name="Young S."/>
            <person name="Zeng Q."/>
            <person name="Koehrsen M."/>
            <person name="Alvarado L."/>
            <person name="Berlin A."/>
            <person name="Chapman S.B."/>
            <person name="Chen Z."/>
            <person name="Freedman E."/>
            <person name="Gellesch M."/>
            <person name="Goldberg J."/>
            <person name="Griggs A."/>
            <person name="Gujja S."/>
            <person name="Heilman E.R."/>
            <person name="Heiman D."/>
            <person name="Hepburn T."/>
            <person name="Howarth C."/>
            <person name="Jen D."/>
            <person name="Larson L."/>
            <person name="Mehta T."/>
            <person name="Neiman D."/>
            <person name="Pearson M."/>
            <person name="Roberts A."/>
            <person name="Saif S."/>
            <person name="Shea T."/>
            <person name="Shenoy N."/>
            <person name="Sisk P."/>
            <person name="Stolte C."/>
            <person name="Sykes S."/>
            <person name="Walk T."/>
            <person name="White J."/>
            <person name="Yandava C."/>
            <person name="Haas B."/>
            <person name="Nusbaum C."/>
            <person name="Birren B."/>
        </authorList>
    </citation>
    <scope>NUCLEOTIDE SEQUENCE [LARGE SCALE GENOMIC DNA]</scope>
    <source>
        <strain evidence="4">R3-111a-1</strain>
    </source>
</reference>
<evidence type="ECO:0000313" key="3">
    <source>
        <dbReference type="EnsemblFungi" id="EJT73457"/>
    </source>
</evidence>
<dbReference type="Gene3D" id="3.40.50.11350">
    <property type="match status" value="1"/>
</dbReference>
<gene>
    <name evidence="3" type="primary">20350753</name>
    <name evidence="2" type="ORF">GGTG_10295</name>
</gene>
<dbReference type="GO" id="GO:0046921">
    <property type="term" value="F:alpha-(1-&gt;6)-fucosyltransferase activity"/>
    <property type="evidence" value="ECO:0007669"/>
    <property type="project" value="TreeGrafter"/>
</dbReference>
<dbReference type="EnsemblFungi" id="EJT73457">
    <property type="protein sequence ID" value="EJT73457"/>
    <property type="gene ID" value="GGTG_10295"/>
</dbReference>
<dbReference type="PANTHER" id="PTHR13132:SF29">
    <property type="entry name" value="ALPHA-(1,6)-FUCOSYLTRANSFERASE"/>
    <property type="match status" value="1"/>
</dbReference>
<name>J3P9X1_GAET3</name>
<dbReference type="GO" id="GO:0006487">
    <property type="term" value="P:protein N-linked glycosylation"/>
    <property type="evidence" value="ECO:0007669"/>
    <property type="project" value="TreeGrafter"/>
</dbReference>
<feature type="region of interest" description="Disordered" evidence="1">
    <location>
        <begin position="221"/>
        <end position="240"/>
    </location>
</feature>
<dbReference type="Proteomes" id="UP000006039">
    <property type="component" value="Unassembled WGS sequence"/>
</dbReference>
<reference evidence="3" key="5">
    <citation type="submission" date="2018-04" db="UniProtKB">
        <authorList>
            <consortium name="EnsemblFungi"/>
        </authorList>
    </citation>
    <scope>IDENTIFICATION</scope>
    <source>
        <strain evidence="3">R3-111a-1</strain>
    </source>
</reference>
<dbReference type="AlphaFoldDB" id="J3P9X1"/>
<dbReference type="eggNOG" id="ENOG502S04M">
    <property type="taxonomic scope" value="Eukaryota"/>
</dbReference>
<dbReference type="VEuPathDB" id="FungiDB:GGTG_10295"/>
<reference evidence="3" key="4">
    <citation type="journal article" date="2015" name="G3 (Bethesda)">
        <title>Genome sequences of three phytopathogenic species of the Magnaporthaceae family of fungi.</title>
        <authorList>
            <person name="Okagaki L.H."/>
            <person name="Nunes C.C."/>
            <person name="Sailsbery J."/>
            <person name="Clay B."/>
            <person name="Brown D."/>
            <person name="John T."/>
            <person name="Oh Y."/>
            <person name="Young N."/>
            <person name="Fitzgerald M."/>
            <person name="Haas B.J."/>
            <person name="Zeng Q."/>
            <person name="Young S."/>
            <person name="Adiconis X."/>
            <person name="Fan L."/>
            <person name="Levin J.Z."/>
            <person name="Mitchell T.K."/>
            <person name="Okubara P.A."/>
            <person name="Farman M.L."/>
            <person name="Kohn L.M."/>
            <person name="Birren B."/>
            <person name="Ma L.-J."/>
            <person name="Dean R.A."/>
        </authorList>
    </citation>
    <scope>NUCLEOTIDE SEQUENCE</scope>
    <source>
        <strain evidence="3">R3-111a-1</strain>
    </source>
</reference>
<dbReference type="EMBL" id="GL385399">
    <property type="protein sequence ID" value="EJT73457.1"/>
    <property type="molecule type" value="Genomic_DNA"/>
</dbReference>
<dbReference type="RefSeq" id="XP_009226431.1">
    <property type="nucleotide sequence ID" value="XM_009228167.1"/>
</dbReference>
<evidence type="ECO:0000313" key="2">
    <source>
        <dbReference type="EMBL" id="EJT73457.1"/>
    </source>
</evidence>
<keyword evidence="4" id="KW-1185">Reference proteome</keyword>
<protein>
    <submittedName>
        <fullName evidence="2 3">Uncharacterized protein</fullName>
    </submittedName>
</protein>
<evidence type="ECO:0000256" key="1">
    <source>
        <dbReference type="SAM" id="MobiDB-lite"/>
    </source>
</evidence>
<proteinExistence type="predicted"/>
<dbReference type="OrthoDB" id="2392789at2759"/>
<evidence type="ECO:0000313" key="4">
    <source>
        <dbReference type="Proteomes" id="UP000006039"/>
    </source>
</evidence>
<dbReference type="PANTHER" id="PTHR13132">
    <property type="entry name" value="ALPHA- 1,6 -FUCOSYLTRANSFERASE"/>
    <property type="match status" value="1"/>
</dbReference>
<reference evidence="2" key="2">
    <citation type="submission" date="2010-07" db="EMBL/GenBank/DDBJ databases">
        <authorList>
            <consortium name="The Broad Institute Genome Sequencing Platform"/>
            <consortium name="Broad Institute Genome Sequencing Center for Infectious Disease"/>
            <person name="Ma L.-J."/>
            <person name="Dead R."/>
            <person name="Young S."/>
            <person name="Zeng Q."/>
            <person name="Koehrsen M."/>
            <person name="Alvarado L."/>
            <person name="Berlin A."/>
            <person name="Chapman S.B."/>
            <person name="Chen Z."/>
            <person name="Freedman E."/>
            <person name="Gellesch M."/>
            <person name="Goldberg J."/>
            <person name="Griggs A."/>
            <person name="Gujja S."/>
            <person name="Heilman E.R."/>
            <person name="Heiman D."/>
            <person name="Hepburn T."/>
            <person name="Howarth C."/>
            <person name="Jen D."/>
            <person name="Larson L."/>
            <person name="Mehta T."/>
            <person name="Neiman D."/>
            <person name="Pearson M."/>
            <person name="Roberts A."/>
            <person name="Saif S."/>
            <person name="Shea T."/>
            <person name="Shenoy N."/>
            <person name="Sisk P."/>
            <person name="Stolte C."/>
            <person name="Sykes S."/>
            <person name="Walk T."/>
            <person name="White J."/>
            <person name="Yandava C."/>
            <person name="Haas B."/>
            <person name="Nusbaum C."/>
            <person name="Birren B."/>
        </authorList>
    </citation>
    <scope>NUCLEOTIDE SEQUENCE</scope>
    <source>
        <strain evidence="2">R3-111a-1</strain>
    </source>
</reference>